<dbReference type="AlphaFoldDB" id="A0A1I0FJH9"/>
<keyword evidence="3" id="KW-1185">Reference proteome</keyword>
<keyword evidence="1" id="KW-0732">Signal</keyword>
<feature type="chain" id="PRO_5011789680" evidence="1">
    <location>
        <begin position="22"/>
        <end position="166"/>
    </location>
</feature>
<protein>
    <submittedName>
        <fullName evidence="2">Uncharacterized protein</fullName>
    </submittedName>
</protein>
<proteinExistence type="predicted"/>
<dbReference type="Proteomes" id="UP000198697">
    <property type="component" value="Unassembled WGS sequence"/>
</dbReference>
<dbReference type="EMBL" id="FOHS01000002">
    <property type="protein sequence ID" value="SET57399.1"/>
    <property type="molecule type" value="Genomic_DNA"/>
</dbReference>
<gene>
    <name evidence="2" type="ORF">SAMN04487998_2266</name>
</gene>
<dbReference type="RefSeq" id="WP_143069790.1">
    <property type="nucleotide sequence ID" value="NZ_FOHS01000002.1"/>
</dbReference>
<accession>A0A1I0FJH9</accession>
<evidence type="ECO:0000256" key="1">
    <source>
        <dbReference type="SAM" id="SignalP"/>
    </source>
</evidence>
<dbReference type="PROSITE" id="PS51257">
    <property type="entry name" value="PROKAR_LIPOPROTEIN"/>
    <property type="match status" value="1"/>
</dbReference>
<organism evidence="2 3">
    <name type="scientific">Hymenobacter actinosclerus</name>
    <dbReference type="NCBI Taxonomy" id="82805"/>
    <lineage>
        <taxon>Bacteria</taxon>
        <taxon>Pseudomonadati</taxon>
        <taxon>Bacteroidota</taxon>
        <taxon>Cytophagia</taxon>
        <taxon>Cytophagales</taxon>
        <taxon>Hymenobacteraceae</taxon>
        <taxon>Hymenobacter</taxon>
    </lineage>
</organism>
<dbReference type="OrthoDB" id="1448031at2"/>
<sequence length="166" mass="17830">MKPLFNLLSSLLILLALTSCDRTISCEGEASEPQPCQAGPLPFTSLETEYGCTYTRNLVLDGAPTTSSGIIRTQAEFNQRVSGACHPQIDFAKYDLIIGQQVLGGGASSSATYVYQRNCTEAGRILQVTLKMGVTNDLPLVSYHVLVPKLPATETVKVEVQVLPAP</sequence>
<evidence type="ECO:0000313" key="3">
    <source>
        <dbReference type="Proteomes" id="UP000198697"/>
    </source>
</evidence>
<evidence type="ECO:0000313" key="2">
    <source>
        <dbReference type="EMBL" id="SET57399.1"/>
    </source>
</evidence>
<reference evidence="3" key="1">
    <citation type="submission" date="2016-10" db="EMBL/GenBank/DDBJ databases">
        <authorList>
            <person name="Varghese N."/>
            <person name="Submissions S."/>
        </authorList>
    </citation>
    <scope>NUCLEOTIDE SEQUENCE [LARGE SCALE GENOMIC DNA]</scope>
    <source>
        <strain evidence="3">DSM 15310</strain>
    </source>
</reference>
<name>A0A1I0FJH9_9BACT</name>
<feature type="signal peptide" evidence="1">
    <location>
        <begin position="1"/>
        <end position="21"/>
    </location>
</feature>